<organism evidence="2 3">
    <name type="scientific">Cercophora scortea</name>
    <dbReference type="NCBI Taxonomy" id="314031"/>
    <lineage>
        <taxon>Eukaryota</taxon>
        <taxon>Fungi</taxon>
        <taxon>Dikarya</taxon>
        <taxon>Ascomycota</taxon>
        <taxon>Pezizomycotina</taxon>
        <taxon>Sordariomycetes</taxon>
        <taxon>Sordariomycetidae</taxon>
        <taxon>Sordariales</taxon>
        <taxon>Lasiosphaeriaceae</taxon>
        <taxon>Cercophora</taxon>
    </lineage>
</organism>
<dbReference type="AlphaFoldDB" id="A0AAE0MC37"/>
<evidence type="ECO:0000313" key="2">
    <source>
        <dbReference type="EMBL" id="KAK3326987.1"/>
    </source>
</evidence>
<dbReference type="Proteomes" id="UP001286456">
    <property type="component" value="Unassembled WGS sequence"/>
</dbReference>
<protein>
    <submittedName>
        <fullName evidence="2">Uncharacterized protein</fullName>
    </submittedName>
</protein>
<sequence length="424" mass="48222">MAGSREEHSPQGQKPCQAGPMPSEKHETKEPLSREHDKPAKPVEPVQEATKPDGGPNWDALAFSFLHLKDQHDETATGPSDLKNLEPGRGRSRTREVESNREPTRKFHWPVHRRASADHKQTEAPSPAPRRWSELTGDRHGSHDPSTWSRGSSVSSHHRDDDRSVSRTRRILEYFPFGRGPERGVSKTKVGSEKRGEQSSILVWAPEKSKDSIQIRLDSADRGKWGRNEVLYLRIETTIRVDKEMDKAWVKLSFRPASDTEPIEDEVLNIIAFSPKKLRGPSQEVQEMKDKANTIGGELGVEMIVKAVAKYEHSGHTNKAMTKQHRCELDLSVTDYQLTAVLSKTGEECKLIKNFSIQVVVPYHRDKRVALEGDYWDSAGREARGHWRDVWIHGKRSTRQDYATWGEEDWKCAGGCKEFTTTER</sequence>
<evidence type="ECO:0000256" key="1">
    <source>
        <dbReference type="SAM" id="MobiDB-lite"/>
    </source>
</evidence>
<dbReference type="EMBL" id="JAUEPO010000003">
    <property type="protein sequence ID" value="KAK3326987.1"/>
    <property type="molecule type" value="Genomic_DNA"/>
</dbReference>
<comment type="caution">
    <text evidence="2">The sequence shown here is derived from an EMBL/GenBank/DDBJ whole genome shotgun (WGS) entry which is preliminary data.</text>
</comment>
<feature type="compositionally biased region" description="Basic and acidic residues" evidence="1">
    <location>
        <begin position="23"/>
        <end position="41"/>
    </location>
</feature>
<keyword evidence="3" id="KW-1185">Reference proteome</keyword>
<feature type="compositionally biased region" description="Basic and acidic residues" evidence="1">
    <location>
        <begin position="83"/>
        <end position="105"/>
    </location>
</feature>
<reference evidence="2" key="1">
    <citation type="journal article" date="2023" name="Mol. Phylogenet. Evol.">
        <title>Genome-scale phylogeny and comparative genomics of the fungal order Sordariales.</title>
        <authorList>
            <person name="Hensen N."/>
            <person name="Bonometti L."/>
            <person name="Westerberg I."/>
            <person name="Brannstrom I.O."/>
            <person name="Guillou S."/>
            <person name="Cros-Aarteil S."/>
            <person name="Calhoun S."/>
            <person name="Haridas S."/>
            <person name="Kuo A."/>
            <person name="Mondo S."/>
            <person name="Pangilinan J."/>
            <person name="Riley R."/>
            <person name="LaButti K."/>
            <person name="Andreopoulos B."/>
            <person name="Lipzen A."/>
            <person name="Chen C."/>
            <person name="Yan M."/>
            <person name="Daum C."/>
            <person name="Ng V."/>
            <person name="Clum A."/>
            <person name="Steindorff A."/>
            <person name="Ohm R.A."/>
            <person name="Martin F."/>
            <person name="Silar P."/>
            <person name="Natvig D.O."/>
            <person name="Lalanne C."/>
            <person name="Gautier V."/>
            <person name="Ament-Velasquez S.L."/>
            <person name="Kruys A."/>
            <person name="Hutchinson M.I."/>
            <person name="Powell A.J."/>
            <person name="Barry K."/>
            <person name="Miller A.N."/>
            <person name="Grigoriev I.V."/>
            <person name="Debuchy R."/>
            <person name="Gladieux P."/>
            <person name="Hiltunen Thoren M."/>
            <person name="Johannesson H."/>
        </authorList>
    </citation>
    <scope>NUCLEOTIDE SEQUENCE</scope>
    <source>
        <strain evidence="2">SMH4131-1</strain>
    </source>
</reference>
<gene>
    <name evidence="2" type="ORF">B0T19DRAFT_399902</name>
</gene>
<feature type="region of interest" description="Disordered" evidence="1">
    <location>
        <begin position="1"/>
        <end position="165"/>
    </location>
</feature>
<feature type="compositionally biased region" description="Low complexity" evidence="1">
    <location>
        <begin position="146"/>
        <end position="155"/>
    </location>
</feature>
<reference evidence="2" key="2">
    <citation type="submission" date="2023-06" db="EMBL/GenBank/DDBJ databases">
        <authorList>
            <consortium name="Lawrence Berkeley National Laboratory"/>
            <person name="Haridas S."/>
            <person name="Hensen N."/>
            <person name="Bonometti L."/>
            <person name="Westerberg I."/>
            <person name="Brannstrom I.O."/>
            <person name="Guillou S."/>
            <person name="Cros-Aarteil S."/>
            <person name="Calhoun S."/>
            <person name="Kuo A."/>
            <person name="Mondo S."/>
            <person name="Pangilinan J."/>
            <person name="Riley R."/>
            <person name="Labutti K."/>
            <person name="Andreopoulos B."/>
            <person name="Lipzen A."/>
            <person name="Chen C."/>
            <person name="Yanf M."/>
            <person name="Daum C."/>
            <person name="Ng V."/>
            <person name="Clum A."/>
            <person name="Steindorff A."/>
            <person name="Ohm R."/>
            <person name="Martin F."/>
            <person name="Silar P."/>
            <person name="Natvig D."/>
            <person name="Lalanne C."/>
            <person name="Gautier V."/>
            <person name="Ament-Velasquez S.L."/>
            <person name="Kruys A."/>
            <person name="Hutchinson M.I."/>
            <person name="Powell A.J."/>
            <person name="Barry K."/>
            <person name="Miller A.N."/>
            <person name="Grigoriev I.V."/>
            <person name="Debuchy R."/>
            <person name="Gladieux P."/>
            <person name="Thoren M.H."/>
            <person name="Johannesson H."/>
        </authorList>
    </citation>
    <scope>NUCLEOTIDE SEQUENCE</scope>
    <source>
        <strain evidence="2">SMH4131-1</strain>
    </source>
</reference>
<proteinExistence type="predicted"/>
<accession>A0AAE0MC37</accession>
<evidence type="ECO:0000313" key="3">
    <source>
        <dbReference type="Proteomes" id="UP001286456"/>
    </source>
</evidence>
<name>A0AAE0MC37_9PEZI</name>
<feature type="compositionally biased region" description="Basic and acidic residues" evidence="1">
    <location>
        <begin position="131"/>
        <end position="143"/>
    </location>
</feature>